<proteinExistence type="predicted"/>
<dbReference type="RefSeq" id="WP_306981175.1">
    <property type="nucleotide sequence ID" value="NZ_JAUSUA010000002.1"/>
</dbReference>
<evidence type="ECO:0000313" key="1">
    <source>
        <dbReference type="EMBL" id="MDQ0206557.1"/>
    </source>
</evidence>
<protein>
    <submittedName>
        <fullName evidence="1">Uncharacterized protein</fullName>
    </submittedName>
</protein>
<reference evidence="1 2" key="1">
    <citation type="submission" date="2023-07" db="EMBL/GenBank/DDBJ databases">
        <title>Genomic Encyclopedia of Type Strains, Phase IV (KMG-IV): sequencing the most valuable type-strain genomes for metagenomic binning, comparative biology and taxonomic classification.</title>
        <authorList>
            <person name="Goeker M."/>
        </authorList>
    </citation>
    <scope>NUCLEOTIDE SEQUENCE [LARGE SCALE GENOMIC DNA]</scope>
    <source>
        <strain evidence="1 2">DSM 19154</strain>
    </source>
</reference>
<accession>A0ABT9YFD6</accession>
<comment type="caution">
    <text evidence="1">The sequence shown here is derived from an EMBL/GenBank/DDBJ whole genome shotgun (WGS) entry which is preliminary data.</text>
</comment>
<sequence length="46" mass="5432">MFIMLIIAFALLMSTLFAIERKLSKANEQRAEIIEYFKNHVEKDKS</sequence>
<evidence type="ECO:0000313" key="2">
    <source>
        <dbReference type="Proteomes" id="UP001225034"/>
    </source>
</evidence>
<dbReference type="EMBL" id="JAUSUA010000002">
    <property type="protein sequence ID" value="MDQ0206557.1"/>
    <property type="molecule type" value="Genomic_DNA"/>
</dbReference>
<name>A0ABT9YFD6_9BACI</name>
<keyword evidence="2" id="KW-1185">Reference proteome</keyword>
<gene>
    <name evidence="1" type="ORF">J2S05_001356</name>
</gene>
<organism evidence="1 2">
    <name type="scientific">Alkalicoccobacillus murimartini</name>
    <dbReference type="NCBI Taxonomy" id="171685"/>
    <lineage>
        <taxon>Bacteria</taxon>
        <taxon>Bacillati</taxon>
        <taxon>Bacillota</taxon>
        <taxon>Bacilli</taxon>
        <taxon>Bacillales</taxon>
        <taxon>Bacillaceae</taxon>
        <taxon>Alkalicoccobacillus</taxon>
    </lineage>
</organism>
<dbReference type="Proteomes" id="UP001225034">
    <property type="component" value="Unassembled WGS sequence"/>
</dbReference>